<keyword evidence="5" id="KW-0408">Iron</keyword>
<dbReference type="Proteomes" id="UP000823750">
    <property type="component" value="Unassembled WGS sequence"/>
</dbReference>
<dbReference type="EMBL" id="JADILX010000049">
    <property type="protein sequence ID" value="MBO8485325.1"/>
    <property type="molecule type" value="Genomic_DNA"/>
</dbReference>
<feature type="binding site" evidence="6">
    <location>
        <position position="156"/>
    </location>
    <ligand>
        <name>Mn(2+)</name>
        <dbReference type="ChEBI" id="CHEBI:29035"/>
    </ligand>
</feature>
<dbReference type="GO" id="GO:0046872">
    <property type="term" value="F:metal ion binding"/>
    <property type="evidence" value="ECO:0007669"/>
    <property type="project" value="UniProtKB-KW"/>
</dbReference>
<feature type="binding site" evidence="6">
    <location>
        <position position="74"/>
    </location>
    <ligand>
        <name>Mn(2+)</name>
        <dbReference type="ChEBI" id="CHEBI:29035"/>
    </ligand>
</feature>
<evidence type="ECO:0000313" key="11">
    <source>
        <dbReference type="Proteomes" id="UP000823750"/>
    </source>
</evidence>
<dbReference type="PROSITE" id="PS00088">
    <property type="entry name" value="SOD_MN"/>
    <property type="match status" value="1"/>
</dbReference>
<dbReference type="InterPro" id="IPR019833">
    <property type="entry name" value="Mn/Fe_SOD_BS"/>
</dbReference>
<dbReference type="InterPro" id="IPR001189">
    <property type="entry name" value="Mn/Fe_SOD"/>
</dbReference>
<dbReference type="InterPro" id="IPR019831">
    <property type="entry name" value="Mn/Fe_SOD_N"/>
</dbReference>
<dbReference type="Gene3D" id="1.10.287.990">
    <property type="entry name" value="Fe,Mn superoxide dismutase (SOD) domain"/>
    <property type="match status" value="1"/>
</dbReference>
<evidence type="ECO:0000256" key="7">
    <source>
        <dbReference type="RuleBase" id="RU000414"/>
    </source>
</evidence>
<dbReference type="AlphaFoldDB" id="A0A9D9J262"/>
<evidence type="ECO:0000259" key="9">
    <source>
        <dbReference type="Pfam" id="PF02777"/>
    </source>
</evidence>
<feature type="domain" description="Manganese/iron superoxide dismutase C-terminal" evidence="9">
    <location>
        <begin position="91"/>
        <end position="189"/>
    </location>
</feature>
<comment type="caution">
    <text evidence="10">The sequence shown here is derived from an EMBL/GenBank/DDBJ whole genome shotgun (WGS) entry which is preliminary data.</text>
</comment>
<reference evidence="10" key="2">
    <citation type="journal article" date="2021" name="PeerJ">
        <title>Extensive microbial diversity within the chicken gut microbiome revealed by metagenomics and culture.</title>
        <authorList>
            <person name="Gilroy R."/>
            <person name="Ravi A."/>
            <person name="Getino M."/>
            <person name="Pursley I."/>
            <person name="Horton D.L."/>
            <person name="Alikhan N.F."/>
            <person name="Baker D."/>
            <person name="Gharbi K."/>
            <person name="Hall N."/>
            <person name="Watson M."/>
            <person name="Adriaenssens E.M."/>
            <person name="Foster-Nyarko E."/>
            <person name="Jarju S."/>
            <person name="Secka A."/>
            <person name="Antonio M."/>
            <person name="Oren A."/>
            <person name="Chaudhuri R.R."/>
            <person name="La Ragione R."/>
            <person name="Hildebrand F."/>
            <person name="Pallen M.J."/>
        </authorList>
    </citation>
    <scope>NUCLEOTIDE SEQUENCE</scope>
    <source>
        <strain evidence="10">B2-16538</strain>
    </source>
</reference>
<dbReference type="PIRSF" id="PIRSF000349">
    <property type="entry name" value="SODismutase"/>
    <property type="match status" value="1"/>
</dbReference>
<evidence type="ECO:0000259" key="8">
    <source>
        <dbReference type="Pfam" id="PF00081"/>
    </source>
</evidence>
<evidence type="ECO:0000256" key="3">
    <source>
        <dbReference type="ARBA" id="ARBA00022723"/>
    </source>
</evidence>
<dbReference type="Pfam" id="PF00081">
    <property type="entry name" value="Sod_Fe_N"/>
    <property type="match status" value="1"/>
</dbReference>
<protein>
    <recommendedName>
        <fullName evidence="2 7">Superoxide dismutase</fullName>
        <ecNumber evidence="2 7">1.15.1.1</ecNumber>
    </recommendedName>
</protein>
<feature type="binding site" evidence="6">
    <location>
        <position position="27"/>
    </location>
    <ligand>
        <name>Mn(2+)</name>
        <dbReference type="ChEBI" id="CHEBI:29035"/>
    </ligand>
</feature>
<evidence type="ECO:0000256" key="1">
    <source>
        <dbReference type="ARBA" id="ARBA00008714"/>
    </source>
</evidence>
<name>A0A9D9J262_9BACT</name>
<feature type="domain" description="Manganese/iron superoxide dismutase N-terminal" evidence="8">
    <location>
        <begin position="2"/>
        <end position="81"/>
    </location>
</feature>
<organism evidence="10 11">
    <name type="scientific">Candidatus Cryptobacteroides excrementavium</name>
    <dbReference type="NCBI Taxonomy" id="2840759"/>
    <lineage>
        <taxon>Bacteria</taxon>
        <taxon>Pseudomonadati</taxon>
        <taxon>Bacteroidota</taxon>
        <taxon>Bacteroidia</taxon>
        <taxon>Bacteroidales</taxon>
        <taxon>Candidatus Cryptobacteroides</taxon>
    </lineage>
</organism>
<dbReference type="FunFam" id="1.10.287.990:FF:000002">
    <property type="entry name" value="Superoxide dismutase"/>
    <property type="match status" value="1"/>
</dbReference>
<dbReference type="GO" id="GO:0004784">
    <property type="term" value="F:superoxide dismutase activity"/>
    <property type="evidence" value="ECO:0007669"/>
    <property type="project" value="UniProtKB-EC"/>
</dbReference>
<dbReference type="InterPro" id="IPR019832">
    <property type="entry name" value="Mn/Fe_SOD_C"/>
</dbReference>
<dbReference type="PANTHER" id="PTHR42769:SF3">
    <property type="entry name" value="SUPEROXIDE DISMUTASE [FE] 2, CHLOROPLASTIC"/>
    <property type="match status" value="1"/>
</dbReference>
<evidence type="ECO:0000256" key="5">
    <source>
        <dbReference type="ARBA" id="ARBA00023004"/>
    </source>
</evidence>
<evidence type="ECO:0000256" key="2">
    <source>
        <dbReference type="ARBA" id="ARBA00012682"/>
    </source>
</evidence>
<dbReference type="SUPFAM" id="SSF54719">
    <property type="entry name" value="Fe,Mn superoxide dismutase (SOD), C-terminal domain"/>
    <property type="match status" value="1"/>
</dbReference>
<evidence type="ECO:0000313" key="10">
    <source>
        <dbReference type="EMBL" id="MBO8485325.1"/>
    </source>
</evidence>
<dbReference type="InterPro" id="IPR036314">
    <property type="entry name" value="SOD_C_sf"/>
</dbReference>
<dbReference type="InterPro" id="IPR036324">
    <property type="entry name" value="Mn/Fe_SOD_N_sf"/>
</dbReference>
<evidence type="ECO:0000256" key="6">
    <source>
        <dbReference type="PIRSR" id="PIRSR000349-1"/>
    </source>
</evidence>
<accession>A0A9D9J262</accession>
<evidence type="ECO:0000256" key="4">
    <source>
        <dbReference type="ARBA" id="ARBA00023002"/>
    </source>
</evidence>
<gene>
    <name evidence="10" type="ORF">IAB78_02755</name>
</gene>
<comment type="catalytic activity">
    <reaction evidence="7">
        <text>2 superoxide + 2 H(+) = H2O2 + O2</text>
        <dbReference type="Rhea" id="RHEA:20696"/>
        <dbReference type="ChEBI" id="CHEBI:15378"/>
        <dbReference type="ChEBI" id="CHEBI:15379"/>
        <dbReference type="ChEBI" id="CHEBI:16240"/>
        <dbReference type="ChEBI" id="CHEBI:18421"/>
        <dbReference type="EC" id="1.15.1.1"/>
    </reaction>
</comment>
<dbReference type="Pfam" id="PF02777">
    <property type="entry name" value="Sod_Fe_C"/>
    <property type="match status" value="1"/>
</dbReference>
<comment type="function">
    <text evidence="7">Destroys radicals which are normally produced within the cells and which are toxic to biological systems.</text>
</comment>
<sequence>MKHLLPELHYAPDALAPGMSRETIEFHHGKHLQAYIDNLNRLIAGTQYEDMSLEDIVMKSGGAVFNNAAQAWNHTFFFDTLTPVPVPMPERLVRKLDEAFGSRENFLGEFAKAATGLFGSGWAWLAEDKDGRLSIVQKQNAGNPMTDGMTPLMTVDVWEHAYYIDYRNRRADYVSACLKLTDWEKVAQRLV</sequence>
<dbReference type="Gene3D" id="3.55.40.20">
    <property type="entry name" value="Iron/manganese superoxide dismutase, C-terminal domain"/>
    <property type="match status" value="1"/>
</dbReference>
<dbReference type="PRINTS" id="PR01703">
    <property type="entry name" value="MNSODISMTASE"/>
</dbReference>
<proteinExistence type="inferred from homology"/>
<feature type="binding site" evidence="6">
    <location>
        <position position="160"/>
    </location>
    <ligand>
        <name>Mn(2+)</name>
        <dbReference type="ChEBI" id="CHEBI:29035"/>
    </ligand>
</feature>
<dbReference type="SUPFAM" id="SSF46609">
    <property type="entry name" value="Fe,Mn superoxide dismutase (SOD), N-terminal domain"/>
    <property type="match status" value="1"/>
</dbReference>
<comment type="similarity">
    <text evidence="1 7">Belongs to the iron/manganese superoxide dismutase family.</text>
</comment>
<keyword evidence="4 7" id="KW-0560">Oxidoreductase</keyword>
<keyword evidence="3 6" id="KW-0479">Metal-binding</keyword>
<dbReference type="PANTHER" id="PTHR42769">
    <property type="entry name" value="SUPEROXIDE DISMUTASE"/>
    <property type="match status" value="1"/>
</dbReference>
<dbReference type="EC" id="1.15.1.1" evidence="2 7"/>
<reference evidence="10" key="1">
    <citation type="submission" date="2020-10" db="EMBL/GenBank/DDBJ databases">
        <authorList>
            <person name="Gilroy R."/>
        </authorList>
    </citation>
    <scope>NUCLEOTIDE SEQUENCE</scope>
    <source>
        <strain evidence="10">B2-16538</strain>
    </source>
</reference>